<dbReference type="SUPFAM" id="SSF52949">
    <property type="entry name" value="Macro domain-like"/>
    <property type="match status" value="1"/>
</dbReference>
<dbReference type="CDD" id="cd02908">
    <property type="entry name" value="Macro_OAADPr_deacetylase"/>
    <property type="match status" value="1"/>
</dbReference>
<evidence type="ECO:0000313" key="3">
    <source>
        <dbReference type="Proteomes" id="UP000242329"/>
    </source>
</evidence>
<evidence type="ECO:0000259" key="1">
    <source>
        <dbReference type="PROSITE" id="PS51154"/>
    </source>
</evidence>
<proteinExistence type="predicted"/>
<accession>A0A1M5QLG3</accession>
<name>A0A1M5QLG3_9FIRM</name>
<dbReference type="Gene3D" id="3.40.220.10">
    <property type="entry name" value="Leucine Aminopeptidase, subunit E, domain 1"/>
    <property type="match status" value="1"/>
</dbReference>
<gene>
    <name evidence="2" type="ORF">SAMN02745221_01788</name>
</gene>
<dbReference type="PANTHER" id="PTHR11106">
    <property type="entry name" value="GANGLIOSIDE INDUCED DIFFERENTIATION ASSOCIATED PROTEIN 2-RELATED"/>
    <property type="match status" value="1"/>
</dbReference>
<dbReference type="InterPro" id="IPR043472">
    <property type="entry name" value="Macro_dom-like"/>
</dbReference>
<dbReference type="RefSeq" id="WP_084728435.1">
    <property type="nucleotide sequence ID" value="NZ_FQWY01000035.1"/>
</dbReference>
<keyword evidence="3" id="KW-1185">Reference proteome</keyword>
<dbReference type="PANTHER" id="PTHR11106:SF27">
    <property type="entry name" value="MACRO DOMAIN-CONTAINING PROTEIN"/>
    <property type="match status" value="1"/>
</dbReference>
<dbReference type="OrthoDB" id="6194521at2"/>
<dbReference type="AlphaFoldDB" id="A0A1M5QLG3"/>
<feature type="domain" description="Macro" evidence="1">
    <location>
        <begin position="1"/>
        <end position="168"/>
    </location>
</feature>
<dbReference type="Proteomes" id="UP000242329">
    <property type="component" value="Unassembled WGS sequence"/>
</dbReference>
<dbReference type="SMART" id="SM00506">
    <property type="entry name" value="A1pp"/>
    <property type="match status" value="1"/>
</dbReference>
<dbReference type="InterPro" id="IPR002589">
    <property type="entry name" value="Macro_dom"/>
</dbReference>
<sequence>MPLKIIKGDITRMKVDAVVNAANSSLQRGGGVCGAIFAAAGEAELQAECNKIGRCATGEAVITGGYRLPARYIIHTVGPVWQGGSKGERELLYRCYTNSLKLAKEKGCRSIAFPLISAGIFGYPKKEALEVAVSAIGEFLKNYDMEVYLVLLDEEAINYSRERFSDLWAK</sequence>
<dbReference type="STRING" id="1123382.SAMN02745221_01788"/>
<dbReference type="EMBL" id="FQWY01000035">
    <property type="protein sequence ID" value="SHH14443.1"/>
    <property type="molecule type" value="Genomic_DNA"/>
</dbReference>
<protein>
    <submittedName>
        <fullName evidence="2">O-acetyl-ADP-ribose deacetylase (Regulator of RNase III), contains Macro domain</fullName>
    </submittedName>
</protein>
<dbReference type="Pfam" id="PF01661">
    <property type="entry name" value="Macro"/>
    <property type="match status" value="1"/>
</dbReference>
<organism evidence="2 3">
    <name type="scientific">Thermosyntropha lipolytica DSM 11003</name>
    <dbReference type="NCBI Taxonomy" id="1123382"/>
    <lineage>
        <taxon>Bacteria</taxon>
        <taxon>Bacillati</taxon>
        <taxon>Bacillota</taxon>
        <taxon>Clostridia</taxon>
        <taxon>Eubacteriales</taxon>
        <taxon>Syntrophomonadaceae</taxon>
        <taxon>Thermosyntropha</taxon>
    </lineage>
</organism>
<dbReference type="PROSITE" id="PS51154">
    <property type="entry name" value="MACRO"/>
    <property type="match status" value="1"/>
</dbReference>
<reference evidence="3" key="1">
    <citation type="submission" date="2016-11" db="EMBL/GenBank/DDBJ databases">
        <authorList>
            <person name="Varghese N."/>
            <person name="Submissions S."/>
        </authorList>
    </citation>
    <scope>NUCLEOTIDE SEQUENCE [LARGE SCALE GENOMIC DNA]</scope>
    <source>
        <strain evidence="3">DSM 11003</strain>
    </source>
</reference>
<evidence type="ECO:0000313" key="2">
    <source>
        <dbReference type="EMBL" id="SHH14443.1"/>
    </source>
</evidence>